<name>A0A4R6BLR9_9STAP</name>
<sequence length="127" mass="15052">MENFKTFFLWKQTTERLDQKSLVIGQDPYDVEYEGLDITLNNQHFKSRLAKKTPDKVGYFIAVWKKDDKNKNIPFEVVDIEQNLVINITDGSLMGRFIFDKEILTGKMAFRIYPPWERELNQTAERT</sequence>
<dbReference type="Proteomes" id="UP000295328">
    <property type="component" value="Unassembled WGS sequence"/>
</dbReference>
<accession>A0A4R6BLR9</accession>
<dbReference type="RefSeq" id="WP_133428839.1">
    <property type="nucleotide sequence ID" value="NZ_BMCC01000002.1"/>
</dbReference>
<organism evidence="1 2">
    <name type="scientific">Macrococcus hajekii</name>
    <dbReference type="NCBI Taxonomy" id="198482"/>
    <lineage>
        <taxon>Bacteria</taxon>
        <taxon>Bacillati</taxon>
        <taxon>Bacillota</taxon>
        <taxon>Bacilli</taxon>
        <taxon>Bacillales</taxon>
        <taxon>Staphylococcaceae</taxon>
        <taxon>Macrococcus</taxon>
    </lineage>
</organism>
<evidence type="ECO:0000313" key="2">
    <source>
        <dbReference type="Proteomes" id="UP000295328"/>
    </source>
</evidence>
<evidence type="ECO:0000313" key="1">
    <source>
        <dbReference type="EMBL" id="TDM02750.1"/>
    </source>
</evidence>
<comment type="caution">
    <text evidence="1">The sequence shown here is derived from an EMBL/GenBank/DDBJ whole genome shotgun (WGS) entry which is preliminary data.</text>
</comment>
<dbReference type="AlphaFoldDB" id="A0A4R6BLR9"/>
<dbReference type="Gene3D" id="3.40.1350.140">
    <property type="entry name" value="MepB-like"/>
    <property type="match status" value="1"/>
</dbReference>
<reference evidence="1 2" key="1">
    <citation type="submission" date="2019-01" db="EMBL/GenBank/DDBJ databases">
        <title>Draft genome sequences of the type strains of six Macrococcus species.</title>
        <authorList>
            <person name="Mazhar S."/>
            <person name="Altermann E."/>
            <person name="Hill C."/>
            <person name="Mcauliffe O."/>
        </authorList>
    </citation>
    <scope>NUCLEOTIDE SEQUENCE [LARGE SCALE GENOMIC DNA]</scope>
    <source>
        <strain evidence="1 2">CCM4809</strain>
    </source>
</reference>
<proteinExistence type="predicted"/>
<keyword evidence="2" id="KW-1185">Reference proteome</keyword>
<dbReference type="OrthoDB" id="4954833at2"/>
<dbReference type="Pfam" id="PF08877">
    <property type="entry name" value="MepB-like"/>
    <property type="match status" value="1"/>
</dbReference>
<dbReference type="EMBL" id="SCWE01000001">
    <property type="protein sequence ID" value="TDM02750.1"/>
    <property type="molecule type" value="Genomic_DNA"/>
</dbReference>
<dbReference type="InterPro" id="IPR038231">
    <property type="entry name" value="MepB-like_sf"/>
</dbReference>
<gene>
    <name evidence="1" type="ORF">ERX37_01275</name>
</gene>
<protein>
    <submittedName>
        <fullName evidence="1">MepB protein</fullName>
    </submittedName>
</protein>
<dbReference type="InterPro" id="IPR011235">
    <property type="entry name" value="MepB-like"/>
</dbReference>